<reference evidence="2" key="1">
    <citation type="submission" date="2022-11" db="UniProtKB">
        <authorList>
            <consortium name="WormBaseParasite"/>
        </authorList>
    </citation>
    <scope>IDENTIFICATION</scope>
</reference>
<evidence type="ECO:0000313" key="1">
    <source>
        <dbReference type="Proteomes" id="UP000887576"/>
    </source>
</evidence>
<name>A0AC34QLD6_9BILA</name>
<evidence type="ECO:0000313" key="2">
    <source>
        <dbReference type="WBParaSite" id="JU765_v2.g17482.t1"/>
    </source>
</evidence>
<sequence>MEVSEMTTQSIEGKAKLPECVYTIHKDSPNGPIVKFAVVGQALYHVWDCPSTVYKMMLHSCYADNGAGTKYQVVDDKGCAIEDYLMPQINYNNELTRGVVATSAFGFADKTSMMFACEIQLCFKEDVDCANIMPPKCGTSAFPNPEENKIIGNDLETDQLIASSSSSSTSTTTSTSTVSQATSKHPKSLDTMPADFPRPNVLPFDEIEGSGEDKAEIISTTTTSTTTAPIKILEKSSARTQRHSGPKPRSLVNLDVQSPEFTVVEDYLEPTLDTASSKPLFAEPESNKGGIFKDRVCVPSTGFYGGIILILIFCAVILVLLINSRKSLVHKFNY</sequence>
<dbReference type="WBParaSite" id="JU765_v2.g17482.t1">
    <property type="protein sequence ID" value="JU765_v2.g17482.t1"/>
    <property type="gene ID" value="JU765_v2.g17482"/>
</dbReference>
<dbReference type="Proteomes" id="UP000887576">
    <property type="component" value="Unplaced"/>
</dbReference>
<proteinExistence type="predicted"/>
<protein>
    <submittedName>
        <fullName evidence="2">ZP domain-containing protein</fullName>
    </submittedName>
</protein>
<accession>A0AC34QLD6</accession>
<organism evidence="1 2">
    <name type="scientific">Panagrolaimus sp. JU765</name>
    <dbReference type="NCBI Taxonomy" id="591449"/>
    <lineage>
        <taxon>Eukaryota</taxon>
        <taxon>Metazoa</taxon>
        <taxon>Ecdysozoa</taxon>
        <taxon>Nematoda</taxon>
        <taxon>Chromadorea</taxon>
        <taxon>Rhabditida</taxon>
        <taxon>Tylenchina</taxon>
        <taxon>Panagrolaimomorpha</taxon>
        <taxon>Panagrolaimoidea</taxon>
        <taxon>Panagrolaimidae</taxon>
        <taxon>Panagrolaimus</taxon>
    </lineage>
</organism>